<dbReference type="AlphaFoldDB" id="A0AAW1Q732"/>
<gene>
    <name evidence="1" type="ORF">WJX74_001818</name>
</gene>
<sequence>MSRSLLASLDLSMDVVDELRVHCDTPVERLLLQLIDRVSDLESEVDRLKLRTHWHSPSDRFVIQEHVENKFYFFRIFLVKTEWDRVVGNRVDSFLRFTGSLDAEELSTHWRGDRLPGFISDDRKTFEDVFRRLRQCAGGDGALGVQQASFLTSNGDMCVCPSVVHRARSIDLPLLTAADSPCVPGASKDFSAPAMR</sequence>
<reference evidence="1 2" key="1">
    <citation type="journal article" date="2024" name="Nat. Commun.">
        <title>Phylogenomics reveals the evolutionary origins of lichenization in chlorophyte algae.</title>
        <authorList>
            <person name="Puginier C."/>
            <person name="Libourel C."/>
            <person name="Otte J."/>
            <person name="Skaloud P."/>
            <person name="Haon M."/>
            <person name="Grisel S."/>
            <person name="Petersen M."/>
            <person name="Berrin J.G."/>
            <person name="Delaux P.M."/>
            <person name="Dal Grande F."/>
            <person name="Keller J."/>
        </authorList>
    </citation>
    <scope>NUCLEOTIDE SEQUENCE [LARGE SCALE GENOMIC DNA]</scope>
    <source>
        <strain evidence="1 2">SAG 2145</strain>
    </source>
</reference>
<evidence type="ECO:0000313" key="2">
    <source>
        <dbReference type="Proteomes" id="UP001438707"/>
    </source>
</evidence>
<dbReference type="EMBL" id="JALJOS010000091">
    <property type="protein sequence ID" value="KAK9816089.1"/>
    <property type="molecule type" value="Genomic_DNA"/>
</dbReference>
<proteinExistence type="predicted"/>
<organism evidence="1 2">
    <name type="scientific">Apatococcus lobatus</name>
    <dbReference type="NCBI Taxonomy" id="904363"/>
    <lineage>
        <taxon>Eukaryota</taxon>
        <taxon>Viridiplantae</taxon>
        <taxon>Chlorophyta</taxon>
        <taxon>core chlorophytes</taxon>
        <taxon>Trebouxiophyceae</taxon>
        <taxon>Chlorellales</taxon>
        <taxon>Chlorellaceae</taxon>
        <taxon>Apatococcus</taxon>
    </lineage>
</organism>
<dbReference type="Proteomes" id="UP001438707">
    <property type="component" value="Unassembled WGS sequence"/>
</dbReference>
<protein>
    <submittedName>
        <fullName evidence="1">Uncharacterized protein</fullName>
    </submittedName>
</protein>
<name>A0AAW1Q732_9CHLO</name>
<keyword evidence="2" id="KW-1185">Reference proteome</keyword>
<comment type="caution">
    <text evidence="1">The sequence shown here is derived from an EMBL/GenBank/DDBJ whole genome shotgun (WGS) entry which is preliminary data.</text>
</comment>
<evidence type="ECO:0000313" key="1">
    <source>
        <dbReference type="EMBL" id="KAK9816089.1"/>
    </source>
</evidence>
<accession>A0AAW1Q732</accession>